<evidence type="ECO:0000256" key="7">
    <source>
        <dbReference type="PROSITE-ProRule" id="PRU01091"/>
    </source>
</evidence>
<evidence type="ECO:0000256" key="1">
    <source>
        <dbReference type="ARBA" id="ARBA00022553"/>
    </source>
</evidence>
<keyword evidence="1 6" id="KW-0597">Phosphoprotein</keyword>
<dbReference type="Pfam" id="PF00486">
    <property type="entry name" value="Trans_reg_C"/>
    <property type="match status" value="1"/>
</dbReference>
<evidence type="ECO:0000256" key="5">
    <source>
        <dbReference type="ARBA" id="ARBA00023163"/>
    </source>
</evidence>
<dbReference type="GO" id="GO:0003677">
    <property type="term" value="F:DNA binding"/>
    <property type="evidence" value="ECO:0007669"/>
    <property type="project" value="UniProtKB-KW"/>
</dbReference>
<dbReference type="InterPro" id="IPR001867">
    <property type="entry name" value="OmpR/PhoB-type_DNA-bd"/>
</dbReference>
<dbReference type="InterPro" id="IPR036388">
    <property type="entry name" value="WH-like_DNA-bd_sf"/>
</dbReference>
<dbReference type="PROSITE" id="PS51755">
    <property type="entry name" value="OMPR_PHOB"/>
    <property type="match status" value="1"/>
</dbReference>
<dbReference type="SMART" id="SM00448">
    <property type="entry name" value="REC"/>
    <property type="match status" value="1"/>
</dbReference>
<dbReference type="SUPFAM" id="SSF52172">
    <property type="entry name" value="CheY-like"/>
    <property type="match status" value="1"/>
</dbReference>
<dbReference type="PROSITE" id="PS50110">
    <property type="entry name" value="RESPONSE_REGULATORY"/>
    <property type="match status" value="1"/>
</dbReference>
<dbReference type="SUPFAM" id="SSF46894">
    <property type="entry name" value="C-terminal effector domain of the bipartite response regulators"/>
    <property type="match status" value="1"/>
</dbReference>
<feature type="domain" description="OmpR/PhoB-type" evidence="9">
    <location>
        <begin position="141"/>
        <end position="235"/>
    </location>
</feature>
<sequence>MGCRGNPGGTIVVSKATINIMIVSDDHYYCRTIYRILVLKGVEVFLARKTSDGEFSVLSNDRDLILVDLCQDVERGLKVIANVRADESDVPILALLPVENVEARVTALELGADDCVPKQLDLRELLARMYAVVRRRRGHTRSLIEIGTVALDLLKREVTFGTKRTVLPQQEFALVRMLAEHPSRILSRDVLHDHLYRGEDDVSPTAVDVLIFYVRRKLGKDFIRNVRGRGWALSDVV</sequence>
<organism evidence="10 11">
    <name type="scientific">Methylobacterium brachythecii</name>
    <dbReference type="NCBI Taxonomy" id="1176177"/>
    <lineage>
        <taxon>Bacteria</taxon>
        <taxon>Pseudomonadati</taxon>
        <taxon>Pseudomonadota</taxon>
        <taxon>Alphaproteobacteria</taxon>
        <taxon>Hyphomicrobiales</taxon>
        <taxon>Methylobacteriaceae</taxon>
        <taxon>Methylobacterium</taxon>
    </lineage>
</organism>
<feature type="domain" description="Response regulatory" evidence="8">
    <location>
        <begin position="19"/>
        <end position="133"/>
    </location>
</feature>
<evidence type="ECO:0000259" key="8">
    <source>
        <dbReference type="PROSITE" id="PS50110"/>
    </source>
</evidence>
<keyword evidence="5" id="KW-0804">Transcription</keyword>
<keyword evidence="11" id="KW-1185">Reference proteome</keyword>
<dbReference type="EMBL" id="BSPG01000021">
    <property type="protein sequence ID" value="GLS45341.1"/>
    <property type="molecule type" value="Genomic_DNA"/>
</dbReference>
<keyword evidence="3" id="KW-0805">Transcription regulation</keyword>
<dbReference type="PANTHER" id="PTHR48111">
    <property type="entry name" value="REGULATOR OF RPOS"/>
    <property type="match status" value="1"/>
</dbReference>
<dbReference type="Proteomes" id="UP001156881">
    <property type="component" value="Unassembled WGS sequence"/>
</dbReference>
<name>A0ABQ6D6J1_9HYPH</name>
<dbReference type="PANTHER" id="PTHR48111:SF1">
    <property type="entry name" value="TWO-COMPONENT RESPONSE REGULATOR ORR33"/>
    <property type="match status" value="1"/>
</dbReference>
<dbReference type="Gene3D" id="6.10.250.690">
    <property type="match status" value="1"/>
</dbReference>
<proteinExistence type="predicted"/>
<evidence type="ECO:0000313" key="10">
    <source>
        <dbReference type="EMBL" id="GLS45341.1"/>
    </source>
</evidence>
<dbReference type="Pfam" id="PF00072">
    <property type="entry name" value="Response_reg"/>
    <property type="match status" value="1"/>
</dbReference>
<evidence type="ECO:0000313" key="11">
    <source>
        <dbReference type="Proteomes" id="UP001156881"/>
    </source>
</evidence>
<dbReference type="InterPro" id="IPR011006">
    <property type="entry name" value="CheY-like_superfamily"/>
</dbReference>
<evidence type="ECO:0000256" key="6">
    <source>
        <dbReference type="PROSITE-ProRule" id="PRU00169"/>
    </source>
</evidence>
<evidence type="ECO:0000256" key="2">
    <source>
        <dbReference type="ARBA" id="ARBA00023012"/>
    </source>
</evidence>
<keyword evidence="4 7" id="KW-0238">DNA-binding</keyword>
<evidence type="ECO:0000259" key="9">
    <source>
        <dbReference type="PROSITE" id="PS51755"/>
    </source>
</evidence>
<evidence type="ECO:0000256" key="3">
    <source>
        <dbReference type="ARBA" id="ARBA00023015"/>
    </source>
</evidence>
<feature type="modified residue" description="4-aspartylphosphate" evidence="6">
    <location>
        <position position="68"/>
    </location>
</feature>
<dbReference type="InterPro" id="IPR001789">
    <property type="entry name" value="Sig_transdc_resp-reg_receiver"/>
</dbReference>
<comment type="caution">
    <text evidence="10">The sequence shown here is derived from an EMBL/GenBank/DDBJ whole genome shotgun (WGS) entry which is preliminary data.</text>
</comment>
<evidence type="ECO:0000256" key="4">
    <source>
        <dbReference type="ARBA" id="ARBA00023125"/>
    </source>
</evidence>
<keyword evidence="2" id="KW-0902">Two-component regulatory system</keyword>
<protein>
    <submittedName>
        <fullName evidence="10">DNA-binding response regulator PmrA</fullName>
    </submittedName>
</protein>
<dbReference type="Gene3D" id="3.40.50.2300">
    <property type="match status" value="1"/>
</dbReference>
<dbReference type="InterPro" id="IPR016032">
    <property type="entry name" value="Sig_transdc_resp-reg_C-effctor"/>
</dbReference>
<feature type="DNA-binding region" description="OmpR/PhoB-type" evidence="7">
    <location>
        <begin position="141"/>
        <end position="235"/>
    </location>
</feature>
<reference evidence="11" key="1">
    <citation type="journal article" date="2019" name="Int. J. Syst. Evol. Microbiol.">
        <title>The Global Catalogue of Microorganisms (GCM) 10K type strain sequencing project: providing services to taxonomists for standard genome sequencing and annotation.</title>
        <authorList>
            <consortium name="The Broad Institute Genomics Platform"/>
            <consortium name="The Broad Institute Genome Sequencing Center for Infectious Disease"/>
            <person name="Wu L."/>
            <person name="Ma J."/>
        </authorList>
    </citation>
    <scope>NUCLEOTIDE SEQUENCE [LARGE SCALE GENOMIC DNA]</scope>
    <source>
        <strain evidence="11">NBRC 107710</strain>
    </source>
</reference>
<dbReference type="InterPro" id="IPR039420">
    <property type="entry name" value="WalR-like"/>
</dbReference>
<dbReference type="SMART" id="SM00862">
    <property type="entry name" value="Trans_reg_C"/>
    <property type="match status" value="1"/>
</dbReference>
<dbReference type="CDD" id="cd00383">
    <property type="entry name" value="trans_reg_C"/>
    <property type="match status" value="1"/>
</dbReference>
<gene>
    <name evidence="10" type="primary">qseB</name>
    <name evidence="10" type="ORF">GCM10007884_33310</name>
</gene>
<dbReference type="Gene3D" id="1.10.10.10">
    <property type="entry name" value="Winged helix-like DNA-binding domain superfamily/Winged helix DNA-binding domain"/>
    <property type="match status" value="1"/>
</dbReference>
<accession>A0ABQ6D6J1</accession>